<dbReference type="EMBL" id="SNRW01001088">
    <property type="protein sequence ID" value="KAA6397857.1"/>
    <property type="molecule type" value="Genomic_DNA"/>
</dbReference>
<proteinExistence type="predicted"/>
<gene>
    <name evidence="1" type="ORF">EZS28_006612</name>
</gene>
<evidence type="ECO:0000313" key="2">
    <source>
        <dbReference type="Proteomes" id="UP000324800"/>
    </source>
</evidence>
<dbReference type="Proteomes" id="UP000324800">
    <property type="component" value="Unassembled WGS sequence"/>
</dbReference>
<protein>
    <submittedName>
        <fullName evidence="1">Uncharacterized protein</fullName>
    </submittedName>
</protein>
<dbReference type="AlphaFoldDB" id="A0A5J4WRV7"/>
<reference evidence="1 2" key="1">
    <citation type="submission" date="2019-03" db="EMBL/GenBank/DDBJ databases">
        <title>Single cell metagenomics reveals metabolic interactions within the superorganism composed of flagellate Streblomastix strix and complex community of Bacteroidetes bacteria on its surface.</title>
        <authorList>
            <person name="Treitli S.C."/>
            <person name="Kolisko M."/>
            <person name="Husnik F."/>
            <person name="Keeling P."/>
            <person name="Hampl V."/>
        </authorList>
    </citation>
    <scope>NUCLEOTIDE SEQUENCE [LARGE SCALE GENOMIC DNA]</scope>
    <source>
        <strain evidence="1">ST1C</strain>
    </source>
</reference>
<accession>A0A5J4WRV7</accession>
<comment type="caution">
    <text evidence="1">The sequence shown here is derived from an EMBL/GenBank/DDBJ whole genome shotgun (WGS) entry which is preliminary data.</text>
</comment>
<organism evidence="1 2">
    <name type="scientific">Streblomastix strix</name>
    <dbReference type="NCBI Taxonomy" id="222440"/>
    <lineage>
        <taxon>Eukaryota</taxon>
        <taxon>Metamonada</taxon>
        <taxon>Preaxostyla</taxon>
        <taxon>Oxymonadida</taxon>
        <taxon>Streblomastigidae</taxon>
        <taxon>Streblomastix</taxon>
    </lineage>
</organism>
<sequence length="98" mass="11234">MESKQSTPELVIQQSITPSFIVHQPLNYQGPSKSVTPNLILHKAILTEQQPIKSITPNLILHKPLTIQQEKVKPLQPKPLLSPQKYSLCYRELTNRRE</sequence>
<name>A0A5J4WRV7_9EUKA</name>
<evidence type="ECO:0000313" key="1">
    <source>
        <dbReference type="EMBL" id="KAA6397857.1"/>
    </source>
</evidence>